<protein>
    <submittedName>
        <fullName evidence="14">Cytochrome ubiquinol oxidase subunit I</fullName>
    </submittedName>
</protein>
<evidence type="ECO:0000256" key="7">
    <source>
        <dbReference type="ARBA" id="ARBA00022723"/>
    </source>
</evidence>
<evidence type="ECO:0000256" key="3">
    <source>
        <dbReference type="ARBA" id="ARBA00022448"/>
    </source>
</evidence>
<evidence type="ECO:0000256" key="4">
    <source>
        <dbReference type="ARBA" id="ARBA00022475"/>
    </source>
</evidence>
<keyword evidence="8 12" id="KW-0249">Electron transport</keyword>
<evidence type="ECO:0000256" key="9">
    <source>
        <dbReference type="ARBA" id="ARBA00022989"/>
    </source>
</evidence>
<comment type="caution">
    <text evidence="14">The sequence shown here is derived from an EMBL/GenBank/DDBJ whole genome shotgun (WGS) entry which is preliminary data.</text>
</comment>
<comment type="similarity">
    <text evidence="2 12">Belongs to the cytochrome ubiquinol oxidase subunit 1 family.</text>
</comment>
<keyword evidence="5 12" id="KW-0349">Heme</keyword>
<keyword evidence="15" id="KW-1185">Reference proteome</keyword>
<evidence type="ECO:0000256" key="8">
    <source>
        <dbReference type="ARBA" id="ARBA00022982"/>
    </source>
</evidence>
<keyword evidence="3 12" id="KW-0813">Transport</keyword>
<feature type="transmembrane region" description="Helical" evidence="12">
    <location>
        <begin position="185"/>
        <end position="207"/>
    </location>
</feature>
<feature type="transmembrane region" description="Helical" evidence="12">
    <location>
        <begin position="453"/>
        <end position="471"/>
    </location>
</feature>
<keyword evidence="11 12" id="KW-0472">Membrane</keyword>
<proteinExistence type="inferred from homology"/>
<evidence type="ECO:0000256" key="1">
    <source>
        <dbReference type="ARBA" id="ARBA00004651"/>
    </source>
</evidence>
<feature type="transmembrane region" description="Helical" evidence="12">
    <location>
        <begin position="95"/>
        <end position="119"/>
    </location>
</feature>
<dbReference type="RefSeq" id="WP_030254842.1">
    <property type="nucleotide sequence ID" value="NZ_JBHEZZ010000009.1"/>
</dbReference>
<keyword evidence="10 12" id="KW-0408">Iron</keyword>
<evidence type="ECO:0000313" key="14">
    <source>
        <dbReference type="EMBL" id="MFC1403083.1"/>
    </source>
</evidence>
<evidence type="ECO:0000256" key="10">
    <source>
        <dbReference type="ARBA" id="ARBA00023004"/>
    </source>
</evidence>
<keyword evidence="9 12" id="KW-1133">Transmembrane helix</keyword>
<feature type="transmembrane region" description="Helical" evidence="12">
    <location>
        <begin position="228"/>
        <end position="246"/>
    </location>
</feature>
<feature type="transmembrane region" description="Helical" evidence="12">
    <location>
        <begin position="401"/>
        <end position="422"/>
    </location>
</feature>
<name>A0ABV6UNP6_9ACTN</name>
<evidence type="ECO:0000256" key="11">
    <source>
        <dbReference type="ARBA" id="ARBA00023136"/>
    </source>
</evidence>
<sequence>MELALAHETMARWQFGITTVYHFLFVPLTISLAALTAGLQTAWVRTDKAKYFKATKFWGKLLLINLALGVATGIVQEFQFGMNWSAYSKFVGDVFGAPLAMEALLAFFFESTFIGLWIFGWERLPKKIHLGCIWMVAIGTILSAYFILAANSWMQHPVGYTIGANGRAQLTDIGKVLFQETTLVVVFHTMMASFLTGGAFMVGIAAYQLRRQHRLQETDSAKIGAMRASLRLGLVIAVIFGIGTAVSGDSLGKVMFRQQPMKMAAAEALWDTQQPAPFSIFAYGNVNEGRNTIELTIPGLLSFLATSNFHDAVPGINDVQAQERAKYGDKAPSYEPNIPTAFWGFRWMIGFGMTSFAIAAAGLWLTRKRFWLAPEHRRGESEIPLLMLTRTKELNPFLNKWAWRIAILTMGFPLIANSWGWIFTEMGRQPWAVYGLITTAEAVSPTVSVGEQITSLTIFTLLYALLAVIEIRLMITYAKAGPTDEEPPSQDPTLRGPSGDADQPLAFAY</sequence>
<feature type="transmembrane region" description="Helical" evidence="12">
    <location>
        <begin position="131"/>
        <end position="150"/>
    </location>
</feature>
<gene>
    <name evidence="14" type="ORF">ACEZDJ_17480</name>
</gene>
<dbReference type="InterPro" id="IPR002585">
    <property type="entry name" value="Cyt-d_ubiquinol_oxidase_su_1"/>
</dbReference>
<evidence type="ECO:0000256" key="2">
    <source>
        <dbReference type="ARBA" id="ARBA00009819"/>
    </source>
</evidence>
<feature type="transmembrane region" description="Helical" evidence="12">
    <location>
        <begin position="20"/>
        <end position="45"/>
    </location>
</feature>
<dbReference type="PANTHER" id="PTHR30365">
    <property type="entry name" value="CYTOCHROME D UBIQUINOL OXIDASE"/>
    <property type="match status" value="1"/>
</dbReference>
<feature type="region of interest" description="Disordered" evidence="13">
    <location>
        <begin position="482"/>
        <end position="509"/>
    </location>
</feature>
<dbReference type="PIRSF" id="PIRSF006446">
    <property type="entry name" value="Cyt_quinol_oxidase_1"/>
    <property type="match status" value="1"/>
</dbReference>
<evidence type="ECO:0000256" key="5">
    <source>
        <dbReference type="ARBA" id="ARBA00022617"/>
    </source>
</evidence>
<comment type="subcellular location">
    <subcellularLocation>
        <location evidence="1">Cell membrane</location>
        <topology evidence="1">Multi-pass membrane protein</topology>
    </subcellularLocation>
</comment>
<dbReference type="EMBL" id="JBHEZZ010000009">
    <property type="protein sequence ID" value="MFC1403083.1"/>
    <property type="molecule type" value="Genomic_DNA"/>
</dbReference>
<reference evidence="14 15" key="1">
    <citation type="submission" date="2024-09" db="EMBL/GenBank/DDBJ databases">
        <authorList>
            <person name="Lee S.D."/>
        </authorList>
    </citation>
    <scope>NUCLEOTIDE SEQUENCE [LARGE SCALE GENOMIC DNA]</scope>
    <source>
        <strain evidence="14 15">N1-5</strain>
    </source>
</reference>
<organism evidence="14 15">
    <name type="scientific">Streptacidiphilus cavernicola</name>
    <dbReference type="NCBI Taxonomy" id="3342716"/>
    <lineage>
        <taxon>Bacteria</taxon>
        <taxon>Bacillati</taxon>
        <taxon>Actinomycetota</taxon>
        <taxon>Actinomycetes</taxon>
        <taxon>Kitasatosporales</taxon>
        <taxon>Streptomycetaceae</taxon>
        <taxon>Streptacidiphilus</taxon>
    </lineage>
</organism>
<evidence type="ECO:0000256" key="6">
    <source>
        <dbReference type="ARBA" id="ARBA00022692"/>
    </source>
</evidence>
<accession>A0ABV6UNP6</accession>
<evidence type="ECO:0000313" key="15">
    <source>
        <dbReference type="Proteomes" id="UP001592528"/>
    </source>
</evidence>
<dbReference type="PANTHER" id="PTHR30365:SF15">
    <property type="entry name" value="CYTOCHROME BD UBIQUINOL OXIDASE SUBUNIT 1"/>
    <property type="match status" value="1"/>
</dbReference>
<evidence type="ECO:0000256" key="13">
    <source>
        <dbReference type="SAM" id="MobiDB-lite"/>
    </source>
</evidence>
<feature type="transmembrane region" description="Helical" evidence="12">
    <location>
        <begin position="345"/>
        <end position="365"/>
    </location>
</feature>
<keyword evidence="7 12" id="KW-0479">Metal-binding</keyword>
<keyword evidence="4 12" id="KW-1003">Cell membrane</keyword>
<feature type="transmembrane region" description="Helical" evidence="12">
    <location>
        <begin position="57"/>
        <end position="75"/>
    </location>
</feature>
<dbReference type="Proteomes" id="UP001592528">
    <property type="component" value="Unassembled WGS sequence"/>
</dbReference>
<keyword evidence="6 12" id="KW-0812">Transmembrane</keyword>
<evidence type="ECO:0000256" key="12">
    <source>
        <dbReference type="PIRNR" id="PIRNR006446"/>
    </source>
</evidence>
<dbReference type="Pfam" id="PF01654">
    <property type="entry name" value="Cyt_bd_oxida_I"/>
    <property type="match status" value="1"/>
</dbReference>